<dbReference type="Proteomes" id="UP000812966">
    <property type="component" value="Unassembled WGS sequence"/>
</dbReference>
<gene>
    <name evidence="1" type="ORF">FFLO_00585</name>
</gene>
<comment type="caution">
    <text evidence="1">The sequence shown here is derived from an EMBL/GenBank/DDBJ whole genome shotgun (WGS) entry which is preliminary data.</text>
</comment>
<dbReference type="EMBL" id="JABELV010000007">
    <property type="protein sequence ID" value="KAG7571402.1"/>
    <property type="molecule type" value="Genomic_DNA"/>
</dbReference>
<evidence type="ECO:0000313" key="1">
    <source>
        <dbReference type="EMBL" id="KAG7571402.1"/>
    </source>
</evidence>
<accession>A0A8K0JR33</accession>
<keyword evidence="2" id="KW-1185">Reference proteome</keyword>
<proteinExistence type="predicted"/>
<protein>
    <submittedName>
        <fullName evidence="1">Uncharacterized protein</fullName>
    </submittedName>
</protein>
<reference evidence="1" key="1">
    <citation type="submission" date="2020-04" db="EMBL/GenBank/DDBJ databases">
        <title>Analysis of mating type loci in Filobasidium floriforme.</title>
        <authorList>
            <person name="Nowrousian M."/>
        </authorList>
    </citation>
    <scope>NUCLEOTIDE SEQUENCE</scope>
    <source>
        <strain evidence="1">CBS 6242</strain>
    </source>
</reference>
<name>A0A8K0JR33_9TREE</name>
<evidence type="ECO:0000313" key="2">
    <source>
        <dbReference type="Proteomes" id="UP000812966"/>
    </source>
</evidence>
<dbReference type="Pfam" id="PF12824">
    <property type="entry name" value="MRP-L20"/>
    <property type="match status" value="1"/>
</dbReference>
<sequence length="59" mass="6505">MAGIKRLHAEDPVKYSRAILSKSFGVSVEAIARILKSDGRWYKAEDGIKEGDKEGLTGR</sequence>
<dbReference type="AlphaFoldDB" id="A0A8K0JR33"/>
<organism evidence="1 2">
    <name type="scientific">Filobasidium floriforme</name>
    <dbReference type="NCBI Taxonomy" id="5210"/>
    <lineage>
        <taxon>Eukaryota</taxon>
        <taxon>Fungi</taxon>
        <taxon>Dikarya</taxon>
        <taxon>Basidiomycota</taxon>
        <taxon>Agaricomycotina</taxon>
        <taxon>Tremellomycetes</taxon>
        <taxon>Filobasidiales</taxon>
        <taxon>Filobasidiaceae</taxon>
        <taxon>Filobasidium</taxon>
    </lineage>
</organism>